<reference evidence="1 2" key="1">
    <citation type="submission" date="2020-08" db="EMBL/GenBank/DDBJ databases">
        <title>Plant Genome Project.</title>
        <authorList>
            <person name="Zhang R.-G."/>
        </authorList>
    </citation>
    <scope>NUCLEOTIDE SEQUENCE [LARGE SCALE GENOMIC DNA]</scope>
    <source>
        <tissue evidence="1">Rhizome</tissue>
    </source>
</reference>
<dbReference type="InterPro" id="IPR036291">
    <property type="entry name" value="NAD(P)-bd_dom_sf"/>
</dbReference>
<gene>
    <name evidence="1" type="ORF">ZIOFF_075792</name>
</gene>
<evidence type="ECO:0000313" key="1">
    <source>
        <dbReference type="EMBL" id="KAG6466411.1"/>
    </source>
</evidence>
<evidence type="ECO:0000313" key="2">
    <source>
        <dbReference type="Proteomes" id="UP000734854"/>
    </source>
</evidence>
<name>A0A8J5EKN0_ZINOF</name>
<comment type="caution">
    <text evidence="1">The sequence shown here is derived from an EMBL/GenBank/DDBJ whole genome shotgun (WGS) entry which is preliminary data.</text>
</comment>
<accession>A0A8J5EKN0</accession>
<organism evidence="1 2">
    <name type="scientific">Zingiber officinale</name>
    <name type="common">Ginger</name>
    <name type="synonym">Amomum zingiber</name>
    <dbReference type="NCBI Taxonomy" id="94328"/>
    <lineage>
        <taxon>Eukaryota</taxon>
        <taxon>Viridiplantae</taxon>
        <taxon>Streptophyta</taxon>
        <taxon>Embryophyta</taxon>
        <taxon>Tracheophyta</taxon>
        <taxon>Spermatophyta</taxon>
        <taxon>Magnoliopsida</taxon>
        <taxon>Liliopsida</taxon>
        <taxon>Zingiberales</taxon>
        <taxon>Zingiberaceae</taxon>
        <taxon>Zingiber</taxon>
    </lineage>
</organism>
<dbReference type="PANTHER" id="PTHR19845">
    <property type="entry name" value="KATANIN P80 SUBUNIT"/>
    <property type="match status" value="1"/>
</dbReference>
<dbReference type="EMBL" id="JACMSC010000174">
    <property type="protein sequence ID" value="KAG6466411.1"/>
    <property type="molecule type" value="Genomic_DNA"/>
</dbReference>
<proteinExistence type="predicted"/>
<dbReference type="AlphaFoldDB" id="A0A8J5EKN0"/>
<keyword evidence="2" id="KW-1185">Reference proteome</keyword>
<dbReference type="GO" id="GO:0007019">
    <property type="term" value="P:microtubule depolymerization"/>
    <property type="evidence" value="ECO:0007669"/>
    <property type="project" value="TreeGrafter"/>
</dbReference>
<dbReference type="SUPFAM" id="SSF51735">
    <property type="entry name" value="NAD(P)-binding Rossmann-fold domains"/>
    <property type="match status" value="1"/>
</dbReference>
<protein>
    <submittedName>
        <fullName evidence="1">Uncharacterized protein</fullName>
    </submittedName>
</protein>
<dbReference type="Proteomes" id="UP000734854">
    <property type="component" value="Unassembled WGS sequence"/>
</dbReference>
<dbReference type="PANTHER" id="PTHR19845:SF0">
    <property type="entry name" value="KATANIN P80 WD40 REPEAT-CONTAINING SUBUNIT B1"/>
    <property type="match status" value="1"/>
</dbReference>
<dbReference type="Gene3D" id="3.40.50.720">
    <property type="entry name" value="NAD(P)-binding Rossmann-like Domain"/>
    <property type="match status" value="1"/>
</dbReference>
<dbReference type="GO" id="GO:0008352">
    <property type="term" value="C:katanin complex"/>
    <property type="evidence" value="ECO:0007669"/>
    <property type="project" value="TreeGrafter"/>
</dbReference>
<sequence>MEVFSWEPILCHDNVDVGWSRLSDMDVNEGKLLGCSYNQSCVGIWVVDLSCIEPYAIASPRLNGHSGQSLHQMAGTIALEMLKQDNLDKGMVYPPFPNIRKIFAHIVANVAAKAYELRLVSRYPHPKDFMKYAESFMYNFIYHPYR</sequence>